<dbReference type="EMBL" id="BOVJ01000110">
    <property type="protein sequence ID" value="GIQ64897.1"/>
    <property type="molecule type" value="Genomic_DNA"/>
</dbReference>
<sequence length="104" mass="11923">MTKVKLPPKVAAALDKVREKHRDIDYIAWKIPQEDCIYTEADRILYDYARKASFIDLVNALQYGYEACDPKEAKIAEIIRSLPNMTPEEIAALIVREVIDRAEA</sequence>
<dbReference type="RefSeq" id="WP_213529380.1">
    <property type="nucleotide sequence ID" value="NZ_BOVJ01000110.1"/>
</dbReference>
<accession>A0ABQ4N9J1</accession>
<comment type="caution">
    <text evidence="1">The sequence shown here is derived from an EMBL/GenBank/DDBJ whole genome shotgun (WGS) entry which is preliminary data.</text>
</comment>
<evidence type="ECO:0008006" key="3">
    <source>
        <dbReference type="Google" id="ProtNLM"/>
    </source>
</evidence>
<evidence type="ECO:0000313" key="1">
    <source>
        <dbReference type="EMBL" id="GIQ64897.1"/>
    </source>
</evidence>
<organism evidence="1 2">
    <name type="scientific">Paenibacillus cisolokensis</name>
    <dbReference type="NCBI Taxonomy" id="1658519"/>
    <lineage>
        <taxon>Bacteria</taxon>
        <taxon>Bacillati</taxon>
        <taxon>Bacillota</taxon>
        <taxon>Bacilli</taxon>
        <taxon>Bacillales</taxon>
        <taxon>Paenibacillaceae</taxon>
        <taxon>Paenibacillus</taxon>
    </lineage>
</organism>
<protein>
    <recommendedName>
        <fullName evidence="3">Phage protein</fullName>
    </recommendedName>
</protein>
<reference evidence="1 2" key="1">
    <citation type="submission" date="2021-04" db="EMBL/GenBank/DDBJ databases">
        <title>Draft genome sequence of Paenibacillus cisolokensis, LC2-13A.</title>
        <authorList>
            <person name="Uke A."/>
            <person name="Chhe C."/>
            <person name="Baramee S."/>
            <person name="Kosugi A."/>
        </authorList>
    </citation>
    <scope>NUCLEOTIDE SEQUENCE [LARGE SCALE GENOMIC DNA]</scope>
    <source>
        <strain evidence="1 2">LC2-13A</strain>
    </source>
</reference>
<gene>
    <name evidence="1" type="ORF">PACILC2_34650</name>
</gene>
<keyword evidence="2" id="KW-1185">Reference proteome</keyword>
<name>A0ABQ4N9J1_9BACL</name>
<dbReference type="Proteomes" id="UP000680304">
    <property type="component" value="Unassembled WGS sequence"/>
</dbReference>
<proteinExistence type="predicted"/>
<evidence type="ECO:0000313" key="2">
    <source>
        <dbReference type="Proteomes" id="UP000680304"/>
    </source>
</evidence>